<accession>A0ACC6LEC2</accession>
<dbReference type="Proteomes" id="UP001244872">
    <property type="component" value="Unassembled WGS sequence"/>
</dbReference>
<protein>
    <submittedName>
        <fullName evidence="1">Uncharacterized protein</fullName>
    </submittedName>
</protein>
<organism evidence="1 2">
    <name type="scientific">Pseudomonas allii</name>
    <dbReference type="NCBI Taxonomy" id="2740531"/>
    <lineage>
        <taxon>Bacteria</taxon>
        <taxon>Pseudomonadati</taxon>
        <taxon>Pseudomonadota</taxon>
        <taxon>Gammaproteobacteria</taxon>
        <taxon>Pseudomonadales</taxon>
        <taxon>Pseudomonadaceae</taxon>
        <taxon>Pseudomonas</taxon>
    </lineage>
</organism>
<evidence type="ECO:0000313" key="1">
    <source>
        <dbReference type="EMBL" id="MDR9876587.1"/>
    </source>
</evidence>
<comment type="caution">
    <text evidence="1">The sequence shown here is derived from an EMBL/GenBank/DDBJ whole genome shotgun (WGS) entry which is preliminary data.</text>
</comment>
<name>A0ACC6LEC2_9PSED</name>
<dbReference type="EMBL" id="JAVLRO010000005">
    <property type="protein sequence ID" value="MDR9876587.1"/>
    <property type="molecule type" value="Genomic_DNA"/>
</dbReference>
<sequence length="388" mass="43420">MAASERNRIKFAYYLPGWIYGQGDKSVLRASAKSVLTSEYQKDMKNHIFCPECCVGLFRSPEDDDKDAKGRAAYFAHSRVHQPPCGLRVKKKDGQRFTSEEEAKQAVDDGLLVVVKGFMKGKPVAPQLPGQVYNGPIVEDQDGELSDVPIRRYNGEQIKLPSRITTVRGLCRQFDKNYHKYYFLPEAQYPQLLSEALTDVSKVRDVNSVSKLYFGRVKHVILMGAGGPNNIQMTRLEYANDSEYQDFTLKMSIQDSQEHGITEGAIGRIVMMYGSVSKNGSGLAISDLGWGEFALLPAKYDSVLFPAEGVASRKDFEELLADGVGLTVEELEEWMESEEPEYTSDDMLVGHIVNFLDDTPDEIMGKVIGRTGDYTANIGIIYLDEDEE</sequence>
<gene>
    <name evidence="1" type="ORF">RJC98_15460</name>
</gene>
<keyword evidence="2" id="KW-1185">Reference proteome</keyword>
<reference evidence="1" key="1">
    <citation type="submission" date="2023-07" db="EMBL/GenBank/DDBJ databases">
        <title>Bioagumentation of soil contaminated with hydrocarbons using Pseudomonas poae 7b strain.</title>
        <authorList>
            <person name="Kumor A."/>
        </authorList>
    </citation>
    <scope>NUCLEOTIDE SEQUENCE</scope>
    <source>
        <strain evidence="1">7b</strain>
    </source>
</reference>
<proteinExistence type="predicted"/>
<evidence type="ECO:0000313" key="2">
    <source>
        <dbReference type="Proteomes" id="UP001244872"/>
    </source>
</evidence>